<dbReference type="PROSITE" id="PS50053">
    <property type="entry name" value="UBIQUITIN_2"/>
    <property type="match status" value="1"/>
</dbReference>
<dbReference type="Proteomes" id="UP000605970">
    <property type="component" value="Unassembled WGS sequence"/>
</dbReference>
<dbReference type="InterPro" id="IPR000626">
    <property type="entry name" value="Ubiquitin-like_dom"/>
</dbReference>
<keyword evidence="4" id="KW-1185">Reference proteome</keyword>
<feature type="region of interest" description="Disordered" evidence="1">
    <location>
        <begin position="177"/>
        <end position="254"/>
    </location>
</feature>
<evidence type="ECO:0000313" key="3">
    <source>
        <dbReference type="EMBL" id="KAF7633714.1"/>
    </source>
</evidence>
<feature type="domain" description="Ubiquitin-like" evidence="2">
    <location>
        <begin position="2"/>
        <end position="72"/>
    </location>
</feature>
<feature type="compositionally biased region" description="Polar residues" evidence="1">
    <location>
        <begin position="220"/>
        <end position="254"/>
    </location>
</feature>
<organism evidence="3 4">
    <name type="scientific">Meloidogyne graminicola</name>
    <dbReference type="NCBI Taxonomy" id="189291"/>
    <lineage>
        <taxon>Eukaryota</taxon>
        <taxon>Metazoa</taxon>
        <taxon>Ecdysozoa</taxon>
        <taxon>Nematoda</taxon>
        <taxon>Chromadorea</taxon>
        <taxon>Rhabditida</taxon>
        <taxon>Tylenchina</taxon>
        <taxon>Tylenchomorpha</taxon>
        <taxon>Tylenchoidea</taxon>
        <taxon>Meloidogynidae</taxon>
        <taxon>Meloidogyninae</taxon>
        <taxon>Meloidogyne</taxon>
    </lineage>
</organism>
<accession>A0A8S9ZKP9</accession>
<evidence type="ECO:0000259" key="2">
    <source>
        <dbReference type="PROSITE" id="PS50053"/>
    </source>
</evidence>
<evidence type="ECO:0000256" key="1">
    <source>
        <dbReference type="SAM" id="MobiDB-lite"/>
    </source>
</evidence>
<dbReference type="SMART" id="SM00213">
    <property type="entry name" value="UBQ"/>
    <property type="match status" value="1"/>
</dbReference>
<feature type="region of interest" description="Disordered" evidence="1">
    <location>
        <begin position="111"/>
        <end position="140"/>
    </location>
</feature>
<dbReference type="Gene3D" id="3.10.20.90">
    <property type="entry name" value="Phosphatidylinositol 3-kinase Catalytic Subunit, Chain A, domain 1"/>
    <property type="match status" value="1"/>
</dbReference>
<dbReference type="Pfam" id="PF00240">
    <property type="entry name" value="ubiquitin"/>
    <property type="match status" value="1"/>
</dbReference>
<dbReference type="EMBL" id="JABEBT010000071">
    <property type="protein sequence ID" value="KAF7633714.1"/>
    <property type="molecule type" value="Genomic_DNA"/>
</dbReference>
<dbReference type="CDD" id="cd17039">
    <property type="entry name" value="Ubl_ubiquitin_like"/>
    <property type="match status" value="1"/>
</dbReference>
<dbReference type="InterPro" id="IPR029071">
    <property type="entry name" value="Ubiquitin-like_domsf"/>
</dbReference>
<gene>
    <name evidence="3" type="ORF">Mgra_00006895</name>
</gene>
<evidence type="ECO:0000313" key="4">
    <source>
        <dbReference type="Proteomes" id="UP000605970"/>
    </source>
</evidence>
<dbReference type="OrthoDB" id="1885901at2759"/>
<dbReference type="AlphaFoldDB" id="A0A8S9ZKP9"/>
<feature type="compositionally biased region" description="Low complexity" evidence="1">
    <location>
        <begin position="184"/>
        <end position="219"/>
    </location>
</feature>
<reference evidence="3" key="1">
    <citation type="journal article" date="2020" name="Ecol. Evol.">
        <title>Genome structure and content of the rice root-knot nematode (Meloidogyne graminicola).</title>
        <authorList>
            <person name="Phan N.T."/>
            <person name="Danchin E.G.J."/>
            <person name="Klopp C."/>
            <person name="Perfus-Barbeoch L."/>
            <person name="Kozlowski D.K."/>
            <person name="Koutsovoulos G.D."/>
            <person name="Lopez-Roques C."/>
            <person name="Bouchez O."/>
            <person name="Zahm M."/>
            <person name="Besnard G."/>
            <person name="Bellafiore S."/>
        </authorList>
    </citation>
    <scope>NUCLEOTIDE SEQUENCE</scope>
    <source>
        <strain evidence="3">VN-18</strain>
    </source>
</reference>
<protein>
    <submittedName>
        <fullName evidence="3">Ubiquitin-like domain-containing protein</fullName>
    </submittedName>
</protein>
<dbReference type="SUPFAM" id="SSF54236">
    <property type="entry name" value="Ubiquitin-like"/>
    <property type="match status" value="1"/>
</dbReference>
<name>A0A8S9ZKP9_9BILA</name>
<proteinExistence type="predicted"/>
<comment type="caution">
    <text evidence="3">The sequence shown here is derived from an EMBL/GenBank/DDBJ whole genome shotgun (WGS) entry which is preliminary data.</text>
</comment>
<sequence>MVIVNIKVRRMDNQQDVMIAVDDQAMLRNAIQERMGVPSGEQRLILRGRLLNDDSQTVQGVVLRDQDVLHLIHQVPRIQGDNSTELNGQRQMNGTSNRFNIRLGMRIIELGPNDGQQQGGNGGRGQEASQQNEGTPGHRQQIEIQGSVSPNENVISDVLAVMLFGEMLRAMIRAVSRSSQEDQTTSTNNVEEENSNAATSNETVASATTSNMTTSNETVASNGTSNVATSNETVTSTGTPSVATSNETVASTANSKVATVKTRENNEGSITYLSILNKMVVVHKLVVMDYMSELHDLFQYIP</sequence>